<sequence length="371" mass="41793">MKFTRLISFAVIGVLSVGTLVTVAEVNKAPVDRVMEIEDLTGDRSVLDGVTLENVIKTDENAFEKVYLKNEDVVFEKTEFDLRHGVGEEVLRHKDLYRGMNNALKAETDAVIFIARFNSLYPYASNDPFVELAVKNKSTNEIMKEKVTVPDLKMSESIYNESVLEIDGKIYYCLALGDMNGNSAKQSIKIYEVNQKTLQLQVVNVSELSLDGDYANSTNIIALDNNIYTIAYNDREYKLAMFNPATKDTEIINLSSLSGMSGYIQFFDMNEQTIFLQTEEKMLIIDRDTDAIVNEDDDFPSFAGDYEYVYSTEHIMNDKLIYVLYGTYTGGLPSDQLLVAYDVKDGSLIYGGKLPSMADRGVGINYSFYNN</sequence>
<protein>
    <submittedName>
        <fullName evidence="1">Uncharacterized protein</fullName>
    </submittedName>
</protein>
<dbReference type="EMBL" id="JACXSI010000018">
    <property type="protein sequence ID" value="MBD3108454.1"/>
    <property type="molecule type" value="Genomic_DNA"/>
</dbReference>
<gene>
    <name evidence="1" type="ORF">IEO70_08750</name>
</gene>
<dbReference type="RefSeq" id="WP_190997997.1">
    <property type="nucleotide sequence ID" value="NZ_JACXSI010000018.1"/>
</dbReference>
<proteinExistence type="predicted"/>
<evidence type="ECO:0000313" key="1">
    <source>
        <dbReference type="EMBL" id="MBD3108454.1"/>
    </source>
</evidence>
<name>A0A927CWI0_9BACI</name>
<dbReference type="Proteomes" id="UP000602076">
    <property type="component" value="Unassembled WGS sequence"/>
</dbReference>
<dbReference type="AlphaFoldDB" id="A0A927CWI0"/>
<comment type="caution">
    <text evidence="1">The sequence shown here is derived from an EMBL/GenBank/DDBJ whole genome shotgun (WGS) entry which is preliminary data.</text>
</comment>
<evidence type="ECO:0000313" key="2">
    <source>
        <dbReference type="Proteomes" id="UP000602076"/>
    </source>
</evidence>
<accession>A0A927CWI0</accession>
<organism evidence="1 2">
    <name type="scientific">Peribacillus faecalis</name>
    <dbReference type="NCBI Taxonomy" id="2772559"/>
    <lineage>
        <taxon>Bacteria</taxon>
        <taxon>Bacillati</taxon>
        <taxon>Bacillota</taxon>
        <taxon>Bacilli</taxon>
        <taxon>Bacillales</taxon>
        <taxon>Bacillaceae</taxon>
        <taxon>Peribacillus</taxon>
    </lineage>
</organism>
<keyword evidence="2" id="KW-1185">Reference proteome</keyword>
<reference evidence="1" key="1">
    <citation type="submission" date="2020-09" db="EMBL/GenBank/DDBJ databases">
        <title>Bacillus faecalis sp. nov., a moderately halophilic bacterium isolated from cow faeces.</title>
        <authorList>
            <person name="Jiang L."/>
            <person name="Lee J."/>
        </authorList>
    </citation>
    <scope>NUCLEOTIDE SEQUENCE</scope>
    <source>
        <strain evidence="1">AGMB 02131</strain>
    </source>
</reference>